<proteinExistence type="predicted"/>
<accession>A0A314UWS2</accession>
<reference evidence="2 3" key="1">
    <citation type="submission" date="2018-02" db="EMBL/GenBank/DDBJ databases">
        <title>Draft genome of wild Prunus yedoensis var. nudiflora.</title>
        <authorList>
            <person name="Baek S."/>
            <person name="Kim J.-H."/>
            <person name="Choi K."/>
            <person name="Kim G.-B."/>
            <person name="Cho A."/>
            <person name="Jang H."/>
            <person name="Shin C.-H."/>
            <person name="Yu H.-J."/>
            <person name="Mun J.-H."/>
        </authorList>
    </citation>
    <scope>NUCLEOTIDE SEQUENCE [LARGE SCALE GENOMIC DNA]</scope>
    <source>
        <strain evidence="3">cv. Jeju island</strain>
        <tissue evidence="2">Leaf</tissue>
    </source>
</reference>
<organism evidence="2 3">
    <name type="scientific">Prunus yedoensis var. nudiflora</name>
    <dbReference type="NCBI Taxonomy" id="2094558"/>
    <lineage>
        <taxon>Eukaryota</taxon>
        <taxon>Viridiplantae</taxon>
        <taxon>Streptophyta</taxon>
        <taxon>Embryophyta</taxon>
        <taxon>Tracheophyta</taxon>
        <taxon>Spermatophyta</taxon>
        <taxon>Magnoliopsida</taxon>
        <taxon>eudicotyledons</taxon>
        <taxon>Gunneridae</taxon>
        <taxon>Pentapetalae</taxon>
        <taxon>rosids</taxon>
        <taxon>fabids</taxon>
        <taxon>Rosales</taxon>
        <taxon>Rosaceae</taxon>
        <taxon>Amygdaloideae</taxon>
        <taxon>Amygdaleae</taxon>
        <taxon>Prunus</taxon>
    </lineage>
</organism>
<sequence length="72" mass="8276">MFQHLQQGADHQPPFDVRSTTSSIHRTLVMSGPRSSFLQISFSASRRRKSVIYTVKFQKDYGRSKGYNIPSQ</sequence>
<protein>
    <submittedName>
        <fullName evidence="2">Uncharacterized protein</fullName>
    </submittedName>
</protein>
<dbReference type="AlphaFoldDB" id="A0A314UWS2"/>
<dbReference type="EMBL" id="PJQY01002907">
    <property type="protein sequence ID" value="PQM41861.1"/>
    <property type="molecule type" value="Genomic_DNA"/>
</dbReference>
<keyword evidence="3" id="KW-1185">Reference proteome</keyword>
<comment type="caution">
    <text evidence="2">The sequence shown here is derived from an EMBL/GenBank/DDBJ whole genome shotgun (WGS) entry which is preliminary data.</text>
</comment>
<feature type="region of interest" description="Disordered" evidence="1">
    <location>
        <begin position="1"/>
        <end position="21"/>
    </location>
</feature>
<evidence type="ECO:0000313" key="3">
    <source>
        <dbReference type="Proteomes" id="UP000250321"/>
    </source>
</evidence>
<evidence type="ECO:0000313" key="2">
    <source>
        <dbReference type="EMBL" id="PQM41861.1"/>
    </source>
</evidence>
<gene>
    <name evidence="2" type="ORF">Pyn_37507</name>
</gene>
<dbReference type="Proteomes" id="UP000250321">
    <property type="component" value="Unassembled WGS sequence"/>
</dbReference>
<name>A0A314UWS2_PRUYE</name>
<evidence type="ECO:0000256" key="1">
    <source>
        <dbReference type="SAM" id="MobiDB-lite"/>
    </source>
</evidence>